<gene>
    <name evidence="9" type="ORF">EB796_023307</name>
</gene>
<dbReference type="PROSITE" id="PS50053">
    <property type="entry name" value="UBIQUITIN_2"/>
    <property type="match status" value="1"/>
</dbReference>
<evidence type="ECO:0000256" key="3">
    <source>
        <dbReference type="ARBA" id="ARBA00022499"/>
    </source>
</evidence>
<keyword evidence="10" id="KW-1185">Reference proteome</keyword>
<evidence type="ECO:0000256" key="2">
    <source>
        <dbReference type="ARBA" id="ARBA00009185"/>
    </source>
</evidence>
<dbReference type="SMART" id="SM00213">
    <property type="entry name" value="UBQ"/>
    <property type="match status" value="1"/>
</dbReference>
<evidence type="ECO:0000256" key="5">
    <source>
        <dbReference type="ARBA" id="ARBA00023242"/>
    </source>
</evidence>
<evidence type="ECO:0000256" key="1">
    <source>
        <dbReference type="ARBA" id="ARBA00004123"/>
    </source>
</evidence>
<comment type="caution">
    <text evidence="9">The sequence shown here is derived from an EMBL/GenBank/DDBJ whole genome shotgun (WGS) entry which is preliminary data.</text>
</comment>
<dbReference type="PANTHER" id="PTHR10562">
    <property type="entry name" value="SMALL UBIQUITIN-RELATED MODIFIER"/>
    <property type="match status" value="1"/>
</dbReference>
<dbReference type="GO" id="GO:0005634">
    <property type="term" value="C:nucleus"/>
    <property type="evidence" value="ECO:0007669"/>
    <property type="project" value="UniProtKB-SubCell"/>
</dbReference>
<feature type="domain" description="Ubiquitin-like" evidence="8">
    <location>
        <begin position="24"/>
        <end position="102"/>
    </location>
</feature>
<dbReference type="Pfam" id="PF11976">
    <property type="entry name" value="Rad60-SLD"/>
    <property type="match status" value="1"/>
</dbReference>
<name>A0A7J7IY81_BUGNE</name>
<comment type="subcellular location">
    <subcellularLocation>
        <location evidence="1 6">Nucleus</location>
    </subcellularLocation>
</comment>
<dbReference type="FunFam" id="3.10.20.90:FF:000301">
    <property type="entry name" value="Small ubiquitin-related modifier 1"/>
    <property type="match status" value="1"/>
</dbReference>
<accession>A0A7J7IY81</accession>
<dbReference type="SUPFAM" id="SSF54236">
    <property type="entry name" value="Ubiquitin-like"/>
    <property type="match status" value="1"/>
</dbReference>
<dbReference type="InterPro" id="IPR029071">
    <property type="entry name" value="Ubiquitin-like_domsf"/>
</dbReference>
<evidence type="ECO:0000256" key="6">
    <source>
        <dbReference type="RuleBase" id="RU361190"/>
    </source>
</evidence>
<evidence type="ECO:0000256" key="7">
    <source>
        <dbReference type="SAM" id="MobiDB-lite"/>
    </source>
</evidence>
<dbReference type="InterPro" id="IPR046332">
    <property type="entry name" value="SUMO1_Ubl"/>
</dbReference>
<keyword evidence="5 6" id="KW-0539">Nucleus</keyword>
<keyword evidence="3" id="KW-1017">Isopeptide bond</keyword>
<keyword evidence="4 6" id="KW-0833">Ubl conjugation pathway</keyword>
<dbReference type="OrthoDB" id="442921at2759"/>
<dbReference type="Gene3D" id="3.10.20.90">
    <property type="entry name" value="Phosphatidylinositol 3-kinase Catalytic Subunit, Chain A, domain 1"/>
    <property type="match status" value="1"/>
</dbReference>
<feature type="region of interest" description="Disordered" evidence="7">
    <location>
        <begin position="1"/>
        <end position="23"/>
    </location>
</feature>
<proteinExistence type="inferred from homology"/>
<organism evidence="9 10">
    <name type="scientific">Bugula neritina</name>
    <name type="common">Brown bryozoan</name>
    <name type="synonym">Sertularia neritina</name>
    <dbReference type="NCBI Taxonomy" id="10212"/>
    <lineage>
        <taxon>Eukaryota</taxon>
        <taxon>Metazoa</taxon>
        <taxon>Spiralia</taxon>
        <taxon>Lophotrochozoa</taxon>
        <taxon>Bryozoa</taxon>
        <taxon>Gymnolaemata</taxon>
        <taxon>Cheilostomatida</taxon>
        <taxon>Flustrina</taxon>
        <taxon>Buguloidea</taxon>
        <taxon>Bugulidae</taxon>
        <taxon>Bugula</taxon>
    </lineage>
</organism>
<dbReference type="AlphaFoldDB" id="A0A7J7IY81"/>
<evidence type="ECO:0000313" key="10">
    <source>
        <dbReference type="Proteomes" id="UP000593567"/>
    </source>
</evidence>
<evidence type="ECO:0000313" key="9">
    <source>
        <dbReference type="EMBL" id="KAF6018371.1"/>
    </source>
</evidence>
<evidence type="ECO:0000259" key="8">
    <source>
        <dbReference type="PROSITE" id="PS50053"/>
    </source>
</evidence>
<dbReference type="EMBL" id="VXIV02003314">
    <property type="protein sequence ID" value="KAF6018371.1"/>
    <property type="molecule type" value="Genomic_DNA"/>
</dbReference>
<comment type="similarity">
    <text evidence="2 6">Belongs to the ubiquitin family. SUMO subfamily.</text>
</comment>
<evidence type="ECO:0000256" key="4">
    <source>
        <dbReference type="ARBA" id="ARBA00022786"/>
    </source>
</evidence>
<dbReference type="InterPro" id="IPR022617">
    <property type="entry name" value="Rad60/SUMO-like_dom"/>
</dbReference>
<dbReference type="InterPro" id="IPR000626">
    <property type="entry name" value="Ubiquitin-like_dom"/>
</dbReference>
<protein>
    <recommendedName>
        <fullName evidence="6">Small ubiquitin-related modifier</fullName>
        <shortName evidence="6">SUMO</shortName>
    </recommendedName>
</protein>
<sequence length="106" mass="11660">MSGTNNESKTDGAGPSGDSKETTEYITLKVVGQDQGSEIHFKVKMTTPMSKLKKTYSQKQGLPVGSLRFFFDGRRIDDEETPSSLGMEDDDCIEVYQEQTGGVVRS</sequence>
<reference evidence="9" key="1">
    <citation type="submission" date="2020-06" db="EMBL/GenBank/DDBJ databases">
        <title>Draft genome of Bugula neritina, a colonial animal packing powerful symbionts and potential medicines.</title>
        <authorList>
            <person name="Rayko M."/>
        </authorList>
    </citation>
    <scope>NUCLEOTIDE SEQUENCE [LARGE SCALE GENOMIC DNA]</scope>
    <source>
        <strain evidence="9">Kwan_BN1</strain>
    </source>
</reference>
<dbReference type="Proteomes" id="UP000593567">
    <property type="component" value="Unassembled WGS sequence"/>
</dbReference>
<dbReference type="CDD" id="cd16114">
    <property type="entry name" value="Ubl_SUMO1"/>
    <property type="match status" value="1"/>
</dbReference>